<comment type="caution">
    <text evidence="2">The sequence shown here is derived from an EMBL/GenBank/DDBJ whole genome shotgun (WGS) entry which is preliminary data.</text>
</comment>
<evidence type="ECO:0000313" key="3">
    <source>
        <dbReference type="Proteomes" id="UP000716291"/>
    </source>
</evidence>
<feature type="compositionally biased region" description="Polar residues" evidence="1">
    <location>
        <begin position="210"/>
        <end position="220"/>
    </location>
</feature>
<accession>A0A9P6X6Z8</accession>
<protein>
    <submittedName>
        <fullName evidence="2">Uncharacterized protein</fullName>
    </submittedName>
</protein>
<feature type="compositionally biased region" description="Low complexity" evidence="1">
    <location>
        <begin position="274"/>
        <end position="287"/>
    </location>
</feature>
<proteinExistence type="predicted"/>
<keyword evidence="3" id="KW-1185">Reference proteome</keyword>
<dbReference type="AlphaFoldDB" id="A0A9P6X6Z8"/>
<evidence type="ECO:0000313" key="2">
    <source>
        <dbReference type="EMBL" id="KAG1306782.1"/>
    </source>
</evidence>
<evidence type="ECO:0000256" key="1">
    <source>
        <dbReference type="SAM" id="MobiDB-lite"/>
    </source>
</evidence>
<name>A0A9P6X6Z8_RHIOR</name>
<dbReference type="Proteomes" id="UP000716291">
    <property type="component" value="Unassembled WGS sequence"/>
</dbReference>
<sequence length="321" mass="35330">MTQASGLFVFNGFKDKKETSSVKGWLMNVHSFRDTKNADSVLNIVDADNNCISIEQTKRKDGRPGSIRSVDSVNLDELINANYTADMDDETDLPDLANLDIIDDSTEDFWNLNPVDETASSFDGGFNEFVTKPVELWNTVNNSKPTKSIINNKATLRKRSDSLSSDNSFNSQSTVTQYAKYGVTPIIYPSESSSSSSRPVSRLSDCSAGSLASSPGMRSNTPTPSKSKTKKETRIPLSNRASCIPSLTPPKPHTTSFKIPNQRASHIPTPRPSSPSTRISRSPTPSRLSFSQEEKKRHSGLRVPNIRTLSRIGKPNQKQNS</sequence>
<feature type="compositionally biased region" description="Polar residues" evidence="1">
    <location>
        <begin position="253"/>
        <end position="264"/>
    </location>
</feature>
<organism evidence="2 3">
    <name type="scientific">Rhizopus oryzae</name>
    <name type="common">Mucormycosis agent</name>
    <name type="synonym">Rhizopus arrhizus var. delemar</name>
    <dbReference type="NCBI Taxonomy" id="64495"/>
    <lineage>
        <taxon>Eukaryota</taxon>
        <taxon>Fungi</taxon>
        <taxon>Fungi incertae sedis</taxon>
        <taxon>Mucoromycota</taxon>
        <taxon>Mucoromycotina</taxon>
        <taxon>Mucoromycetes</taxon>
        <taxon>Mucorales</taxon>
        <taxon>Mucorineae</taxon>
        <taxon>Rhizopodaceae</taxon>
        <taxon>Rhizopus</taxon>
    </lineage>
</organism>
<feature type="compositionally biased region" description="Low complexity" evidence="1">
    <location>
        <begin position="190"/>
        <end position="207"/>
    </location>
</feature>
<dbReference type="EMBL" id="JAANQT010001066">
    <property type="protein sequence ID" value="KAG1306782.1"/>
    <property type="molecule type" value="Genomic_DNA"/>
</dbReference>
<dbReference type="OrthoDB" id="2290647at2759"/>
<gene>
    <name evidence="2" type="ORF">G6F64_007329</name>
</gene>
<feature type="region of interest" description="Disordered" evidence="1">
    <location>
        <begin position="188"/>
        <end position="321"/>
    </location>
</feature>
<reference evidence="2" key="1">
    <citation type="journal article" date="2020" name="Microb. Genom.">
        <title>Genetic diversity of clinical and environmental Mucorales isolates obtained from an investigation of mucormycosis cases among solid organ transplant recipients.</title>
        <authorList>
            <person name="Nguyen M.H."/>
            <person name="Kaul D."/>
            <person name="Muto C."/>
            <person name="Cheng S.J."/>
            <person name="Richter R.A."/>
            <person name="Bruno V.M."/>
            <person name="Liu G."/>
            <person name="Beyhan S."/>
            <person name="Sundermann A.J."/>
            <person name="Mounaud S."/>
            <person name="Pasculle A.W."/>
            <person name="Nierman W.C."/>
            <person name="Driscoll E."/>
            <person name="Cumbie R."/>
            <person name="Clancy C.J."/>
            <person name="Dupont C.L."/>
        </authorList>
    </citation>
    <scope>NUCLEOTIDE SEQUENCE</scope>
    <source>
        <strain evidence="2">GL11</strain>
    </source>
</reference>